<sequence>MFFKLQNNDVEIDSKFEYWVCGRRRFEVCQWSTGGDKKRANKQYMPAQELLLQRFNEFGMKIETIALVKGKKQSQPYEDVLEIDLASLDGLQDPRALRIQISKLTKDVDRDTLKAGGNPTRKVLFGIKWPGEGKLLDDDVRNALGFSPVAYSANETKYSPLGVYLASVQTDIVSLSLEEIGEMVGELPKSAASPQFWANAQGFHWSRRRHWLSNGFEAFWNSKEQKVRFVRNNLPTDDATLFKARVEFERKRLKAQGKGLDEPPSGRARPTIVKSVIFRYQRSPAIVAWVLEKATGHCEACSKEGPFISEKDERYLEVHHLRPLAEGGPDTIDNAVALCPDCHRELHFGIEREMKRDGLLKKVDRLIDHPFRDRG</sequence>
<gene>
    <name evidence="3" type="ORF">GGE31_003017</name>
    <name evidence="2" type="ORF">GGE33_003036</name>
    <name evidence="4" type="ORF">GGE35_002958</name>
</gene>
<reference evidence="5 6" key="1">
    <citation type="submission" date="2020-08" db="EMBL/GenBank/DDBJ databases">
        <title>Genomic Encyclopedia of Type Strains, Phase IV (KMG-V): Genome sequencing to study the core and pangenomes of soil and plant-associated prokaryotes.</title>
        <authorList>
            <person name="Whitman W."/>
        </authorList>
    </citation>
    <scope>NUCLEOTIDE SEQUENCE [LARGE SCALE GENOMIC DNA]</scope>
    <source>
        <strain evidence="3 6">SEMIA 444</strain>
        <strain evidence="2 5">SEMIA 448</strain>
        <strain evidence="4 7">SEMIA 452</strain>
    </source>
</reference>
<dbReference type="EMBL" id="JACIHM010000003">
    <property type="protein sequence ID" value="MBB4447136.1"/>
    <property type="molecule type" value="Genomic_DNA"/>
</dbReference>
<comment type="caution">
    <text evidence="3">The sequence shown here is derived from an EMBL/GenBank/DDBJ whole genome shotgun (WGS) entry which is preliminary data.</text>
</comment>
<dbReference type="Pfam" id="PF01844">
    <property type="entry name" value="HNH"/>
    <property type="match status" value="1"/>
</dbReference>
<dbReference type="CDD" id="cd00085">
    <property type="entry name" value="HNHc"/>
    <property type="match status" value="1"/>
</dbReference>
<evidence type="ECO:0000313" key="3">
    <source>
        <dbReference type="EMBL" id="MBB4412504.1"/>
    </source>
</evidence>
<evidence type="ECO:0000313" key="4">
    <source>
        <dbReference type="EMBL" id="MBB4447136.1"/>
    </source>
</evidence>
<feature type="domain" description="HNH nuclease" evidence="1">
    <location>
        <begin position="285"/>
        <end position="344"/>
    </location>
</feature>
<dbReference type="Pfam" id="PF24698">
    <property type="entry name" value="DUF7662"/>
    <property type="match status" value="1"/>
</dbReference>
<dbReference type="Proteomes" id="UP000576087">
    <property type="component" value="Unassembled WGS sequence"/>
</dbReference>
<evidence type="ECO:0000313" key="2">
    <source>
        <dbReference type="EMBL" id="MBB4349274.1"/>
    </source>
</evidence>
<dbReference type="SMART" id="SM00507">
    <property type="entry name" value="HNHc"/>
    <property type="match status" value="1"/>
</dbReference>
<evidence type="ECO:0000259" key="1">
    <source>
        <dbReference type="SMART" id="SM00507"/>
    </source>
</evidence>
<organism evidence="3 6">
    <name type="scientific">Aliirhizobium cellulosilyticum</name>
    <dbReference type="NCBI Taxonomy" id="393664"/>
    <lineage>
        <taxon>Bacteria</taxon>
        <taxon>Pseudomonadati</taxon>
        <taxon>Pseudomonadota</taxon>
        <taxon>Alphaproteobacteria</taxon>
        <taxon>Hyphomicrobiales</taxon>
        <taxon>Rhizobiaceae</taxon>
        <taxon>Aliirhizobium</taxon>
    </lineage>
</organism>
<evidence type="ECO:0000313" key="7">
    <source>
        <dbReference type="Proteomes" id="UP000576087"/>
    </source>
</evidence>
<protein>
    <recommendedName>
        <fullName evidence="1">HNH nuclease domain-containing protein</fullName>
    </recommendedName>
</protein>
<accession>A0A7W6TFP7</accession>
<dbReference type="GO" id="GO:0004519">
    <property type="term" value="F:endonuclease activity"/>
    <property type="evidence" value="ECO:0007669"/>
    <property type="project" value="InterPro"/>
</dbReference>
<dbReference type="InterPro" id="IPR056079">
    <property type="entry name" value="DUF7662"/>
</dbReference>
<dbReference type="Proteomes" id="UP000520770">
    <property type="component" value="Unassembled WGS sequence"/>
</dbReference>
<dbReference type="AlphaFoldDB" id="A0A7W6TFP7"/>
<proteinExistence type="predicted"/>
<evidence type="ECO:0000313" key="6">
    <source>
        <dbReference type="Proteomes" id="UP000524535"/>
    </source>
</evidence>
<dbReference type="Proteomes" id="UP000524535">
    <property type="component" value="Unassembled WGS sequence"/>
</dbReference>
<dbReference type="Gene3D" id="1.10.30.50">
    <property type="match status" value="1"/>
</dbReference>
<name>A0A7W6TFP7_9HYPH</name>
<dbReference type="GO" id="GO:0008270">
    <property type="term" value="F:zinc ion binding"/>
    <property type="evidence" value="ECO:0007669"/>
    <property type="project" value="InterPro"/>
</dbReference>
<evidence type="ECO:0000313" key="5">
    <source>
        <dbReference type="Proteomes" id="UP000520770"/>
    </source>
</evidence>
<dbReference type="EMBL" id="JACIGY010000003">
    <property type="protein sequence ID" value="MBB4412504.1"/>
    <property type="molecule type" value="Genomic_DNA"/>
</dbReference>
<dbReference type="InterPro" id="IPR002711">
    <property type="entry name" value="HNH"/>
</dbReference>
<dbReference type="RefSeq" id="WP_183824295.1">
    <property type="nucleotide sequence ID" value="NZ_JACIGW010000003.1"/>
</dbReference>
<dbReference type="EMBL" id="JACIGW010000003">
    <property type="protein sequence ID" value="MBB4349274.1"/>
    <property type="molecule type" value="Genomic_DNA"/>
</dbReference>
<keyword evidence="6" id="KW-1185">Reference proteome</keyword>
<dbReference type="GO" id="GO:0003676">
    <property type="term" value="F:nucleic acid binding"/>
    <property type="evidence" value="ECO:0007669"/>
    <property type="project" value="InterPro"/>
</dbReference>
<dbReference type="InterPro" id="IPR003615">
    <property type="entry name" value="HNH_nuc"/>
</dbReference>